<dbReference type="EMBL" id="JAQLSF010000001">
    <property type="protein sequence ID" value="MDB1565585.1"/>
    <property type="molecule type" value="Genomic_DNA"/>
</dbReference>
<dbReference type="AlphaFoldDB" id="A0AAW6AAA7"/>
<comment type="caution">
    <text evidence="1">The sequence shown here is derived from an EMBL/GenBank/DDBJ whole genome shotgun (WGS) entry which is preliminary data.</text>
</comment>
<accession>A0AAW6AAA7</accession>
<sequence length="172" mass="19766">MATQIKLLSQYNRRQTPMNWGQFFGVFSRKDSYHVAVTYTPDNFIQTLESTDYIEAASKRKISSYDFDDNSFVQLAKALSRFSFRVRDVSWTDSVKEHLSDLIDFDDPEIGLNFESTMSLIQSNLSIDFQGIQMISLVDNAKTRIEITRFGVVNIRSVATSNLQKVIEQVLL</sequence>
<gene>
    <name evidence="1" type="ORF">PGA78_12640</name>
</gene>
<dbReference type="RefSeq" id="WP_046782870.1">
    <property type="nucleotide sequence ID" value="NZ_JAQLSF010000001.1"/>
</dbReference>
<name>A0AAW6AAA7_LACPA</name>
<proteinExistence type="predicted"/>
<dbReference type="Proteomes" id="UP001212327">
    <property type="component" value="Unassembled WGS sequence"/>
</dbReference>
<protein>
    <submittedName>
        <fullName evidence="1">Uncharacterized protein</fullName>
    </submittedName>
</protein>
<evidence type="ECO:0000313" key="2">
    <source>
        <dbReference type="Proteomes" id="UP001212327"/>
    </source>
</evidence>
<evidence type="ECO:0000313" key="1">
    <source>
        <dbReference type="EMBL" id="MDB1565585.1"/>
    </source>
</evidence>
<organism evidence="1 2">
    <name type="scientific">Lacticaseibacillus paracasei</name>
    <name type="common">Lactobacillus paracasei</name>
    <dbReference type="NCBI Taxonomy" id="1597"/>
    <lineage>
        <taxon>Bacteria</taxon>
        <taxon>Bacillati</taxon>
        <taxon>Bacillota</taxon>
        <taxon>Bacilli</taxon>
        <taxon>Lactobacillales</taxon>
        <taxon>Lactobacillaceae</taxon>
        <taxon>Lacticaseibacillus</taxon>
    </lineage>
</organism>
<reference evidence="1 2" key="1">
    <citation type="submission" date="2023-01" db="EMBL/GenBank/DDBJ databases">
        <title>Complete genome sequence of Lacticaseibacillus paracasei SRCM217440 isolated from Makgeolli.</title>
        <authorList>
            <person name="Yang H.-G."/>
            <person name="Jeong S.-J."/>
            <person name="Ha G.-S."/>
            <person name="Yang H.-J."/>
            <person name="Jeong D.-Y."/>
        </authorList>
    </citation>
    <scope>NUCLEOTIDE SEQUENCE [LARGE SCALE GENOMIC DNA]</scope>
    <source>
        <strain evidence="1 2">SRCM217440</strain>
    </source>
</reference>